<name>A0A8H4KKG8_9HYPO</name>
<comment type="caution">
    <text evidence="2">The sequence shown here is derived from an EMBL/GenBank/DDBJ whole genome shotgun (WGS) entry which is preliminary data.</text>
</comment>
<dbReference type="PANTHER" id="PTHR47643">
    <property type="entry name" value="TPR DOMAIN PROTEIN (AFU_ORTHOLOGUE AFUA_5G12710)"/>
    <property type="match status" value="1"/>
</dbReference>
<evidence type="ECO:0000313" key="3">
    <source>
        <dbReference type="Proteomes" id="UP000605986"/>
    </source>
</evidence>
<protein>
    <recommendedName>
        <fullName evidence="1">SET domain-containing protein</fullName>
    </recommendedName>
</protein>
<feature type="domain" description="SET" evidence="1">
    <location>
        <begin position="355"/>
        <end position="553"/>
    </location>
</feature>
<dbReference type="AlphaFoldDB" id="A0A8H4KKG8"/>
<dbReference type="Gene3D" id="1.25.40.10">
    <property type="entry name" value="Tetratricopeptide repeat domain"/>
    <property type="match status" value="1"/>
</dbReference>
<dbReference type="Proteomes" id="UP000605986">
    <property type="component" value="Unassembled WGS sequence"/>
</dbReference>
<dbReference type="SUPFAM" id="SSF82199">
    <property type="entry name" value="SET domain"/>
    <property type="match status" value="1"/>
</dbReference>
<dbReference type="PROSITE" id="PS50280">
    <property type="entry name" value="SET"/>
    <property type="match status" value="1"/>
</dbReference>
<dbReference type="InterPro" id="IPR011990">
    <property type="entry name" value="TPR-like_helical_dom_sf"/>
</dbReference>
<dbReference type="Gene3D" id="2.170.270.10">
    <property type="entry name" value="SET domain"/>
    <property type="match status" value="1"/>
</dbReference>
<evidence type="ECO:0000259" key="1">
    <source>
        <dbReference type="PROSITE" id="PS50280"/>
    </source>
</evidence>
<sequence>MNTRDLSGDAHLIAFMEQMDDSAKQALKRKGQLVHDHPSADVVIQQFMTRVAGKLLPQPQPEPGNVSVPITQLPEPYPPCIVPEKDLEPICIAEMRLETHHRGKKVFIRVVTPPERINAVTVIVKDEKGTAILLQIYHQPAEDVVPCAQDIPIGTVFILKEPFFKQSVDGPYPLRVDHPGDLIQLDRHDERIPPELKPLPRKLTDSIESCNEGNGFVEKQQWSAAHRSYTQAIQRAQTTEEEQLASLSRSLANFNLDRPNKALSDAIKGDDPAAPTEQSLFLQARALYNLDKFEECKKKLQILADIFPDNQQVKPEIERVEERLLEQKRGNYDFRNMHKQTEATPPLIDCATFSSLVEIRNSPGRGQGLFTTEAVSAGDLILCEKAFAYCFVDGKNVDEFSNILINMSTKKVMTGGNAYLLSQIVQKLYHNPEYLPVFQDLCHGNYKKPGVTECDGNPVVDSFMVERIIGLNAFGAPRSSRLYFKERIFSQSVDSAPAKNEDPIFETSGIWLLAARINHCCIGNCRRSFIGDMQIIRVTKDMPAGTELLFYYRPPHALESYPVVQKHFESWEFVCACELCKERSKTTAETWKKRREIYDAFIAELAKGPDFSFAKGRQFAKTMEKTFHGKPMSKVRLELAELCAALGNRYERSVMRPEAIKVTVKSLESLGFIIVAHIPGESSGEPRLEVKRWGMSENFVVCLFLNLGIMYKETNVPLQEVAYQYAALAYCMIAGESVSMYEVVNN</sequence>
<gene>
    <name evidence="2" type="ORF">F53441_4397</name>
</gene>
<dbReference type="InterPro" id="IPR053209">
    <property type="entry name" value="Gramillin-biosynth_MTr"/>
</dbReference>
<accession>A0A8H4KKG8</accession>
<dbReference type="PANTHER" id="PTHR47643:SF2">
    <property type="entry name" value="TPR DOMAIN PROTEIN (AFU_ORTHOLOGUE AFUA_5G12710)"/>
    <property type="match status" value="1"/>
</dbReference>
<dbReference type="Pfam" id="PF00856">
    <property type="entry name" value="SET"/>
    <property type="match status" value="1"/>
</dbReference>
<dbReference type="SUPFAM" id="SSF48452">
    <property type="entry name" value="TPR-like"/>
    <property type="match status" value="1"/>
</dbReference>
<dbReference type="InterPro" id="IPR001214">
    <property type="entry name" value="SET_dom"/>
</dbReference>
<reference evidence="2" key="1">
    <citation type="submission" date="2020-01" db="EMBL/GenBank/DDBJ databases">
        <title>Identification and distribution of gene clusters putatively required for synthesis of sphingolipid metabolism inhibitors in phylogenetically diverse species of the filamentous fungus Fusarium.</title>
        <authorList>
            <person name="Kim H.-S."/>
            <person name="Busman M."/>
            <person name="Brown D.W."/>
            <person name="Divon H."/>
            <person name="Uhlig S."/>
            <person name="Proctor R.H."/>
        </authorList>
    </citation>
    <scope>NUCLEOTIDE SEQUENCE</scope>
    <source>
        <strain evidence="2">NRRL 53441</strain>
    </source>
</reference>
<dbReference type="EMBL" id="JAADJG010000174">
    <property type="protein sequence ID" value="KAF4452842.1"/>
    <property type="molecule type" value="Genomic_DNA"/>
</dbReference>
<dbReference type="OrthoDB" id="438641at2759"/>
<proteinExistence type="predicted"/>
<dbReference type="InterPro" id="IPR046341">
    <property type="entry name" value="SET_dom_sf"/>
</dbReference>
<evidence type="ECO:0000313" key="2">
    <source>
        <dbReference type="EMBL" id="KAF4452842.1"/>
    </source>
</evidence>
<keyword evidence="3" id="KW-1185">Reference proteome</keyword>
<organism evidence="2 3">
    <name type="scientific">Fusarium austroafricanum</name>
    <dbReference type="NCBI Taxonomy" id="2364996"/>
    <lineage>
        <taxon>Eukaryota</taxon>
        <taxon>Fungi</taxon>
        <taxon>Dikarya</taxon>
        <taxon>Ascomycota</taxon>
        <taxon>Pezizomycotina</taxon>
        <taxon>Sordariomycetes</taxon>
        <taxon>Hypocreomycetidae</taxon>
        <taxon>Hypocreales</taxon>
        <taxon>Nectriaceae</taxon>
        <taxon>Fusarium</taxon>
        <taxon>Fusarium concolor species complex</taxon>
    </lineage>
</organism>